<organism evidence="2 3">
    <name type="scientific">Panicum hallii var. hallii</name>
    <dbReference type="NCBI Taxonomy" id="1504633"/>
    <lineage>
        <taxon>Eukaryota</taxon>
        <taxon>Viridiplantae</taxon>
        <taxon>Streptophyta</taxon>
        <taxon>Embryophyta</taxon>
        <taxon>Tracheophyta</taxon>
        <taxon>Spermatophyta</taxon>
        <taxon>Magnoliopsida</taxon>
        <taxon>Liliopsida</taxon>
        <taxon>Poales</taxon>
        <taxon>Poaceae</taxon>
        <taxon>PACMAD clade</taxon>
        <taxon>Panicoideae</taxon>
        <taxon>Panicodae</taxon>
        <taxon>Paniceae</taxon>
        <taxon>Panicinae</taxon>
        <taxon>Panicum</taxon>
        <taxon>Panicum sect. Panicum</taxon>
    </lineage>
</organism>
<dbReference type="Proteomes" id="UP000244336">
    <property type="component" value="Chromosome 7"/>
</dbReference>
<gene>
    <name evidence="2" type="ORF">GQ55_7G039900</name>
</gene>
<dbReference type="OrthoDB" id="695830at2759"/>
<evidence type="ECO:0000256" key="1">
    <source>
        <dbReference type="SAM" id="MobiDB-lite"/>
    </source>
</evidence>
<proteinExistence type="predicted"/>
<dbReference type="Gramene" id="PUZ46245">
    <property type="protein sequence ID" value="PUZ46245"/>
    <property type="gene ID" value="GQ55_7G039900"/>
</dbReference>
<dbReference type="InterPro" id="IPR053253">
    <property type="entry name" value="Sex_diff_modulator"/>
</dbReference>
<dbReference type="PANTHER" id="PTHR33087:SF21">
    <property type="entry name" value="OS03G0782100 PROTEIN"/>
    <property type="match status" value="1"/>
</dbReference>
<name>A0A2T7CSC8_9POAL</name>
<sequence length="260" mass="28162">MPLYSWCEVGVRQALGCSFDYIEPVSYKQKNTEILQCWVWMWSPNLLPRSKLTTFFPEGAGCSSPGVTVTSPGGDMVELLIHLDRHFDWSPQPHPRTPSSPARTFCGTLEFWMAACLRARPPDLPLLVEVCRRQHAATTTPTTMAGVTLAATGLSGSTLVGSRLMIFRSGGSWALVIGTAPARLFRRAVNMAGEGHTRWTPAVGAGRAPLHRQPGDAISPAETTEDGSAAARDPRPTLIPMASLHVPRHHGPRWTSGCAA</sequence>
<feature type="region of interest" description="Disordered" evidence="1">
    <location>
        <begin position="200"/>
        <end position="235"/>
    </location>
</feature>
<reference evidence="2 3" key="1">
    <citation type="submission" date="2018-04" db="EMBL/GenBank/DDBJ databases">
        <title>WGS assembly of Panicum hallii var. hallii HAL2.</title>
        <authorList>
            <person name="Lovell J."/>
            <person name="Jenkins J."/>
            <person name="Lowry D."/>
            <person name="Mamidi S."/>
            <person name="Sreedasyam A."/>
            <person name="Weng X."/>
            <person name="Barry K."/>
            <person name="Bonette J."/>
            <person name="Campitelli B."/>
            <person name="Daum C."/>
            <person name="Gordon S."/>
            <person name="Gould B."/>
            <person name="Lipzen A."/>
            <person name="MacQueen A."/>
            <person name="Palacio-Mejia J."/>
            <person name="Plott C."/>
            <person name="Shakirov E."/>
            <person name="Shu S."/>
            <person name="Yoshinaga Y."/>
            <person name="Zane M."/>
            <person name="Rokhsar D."/>
            <person name="Grimwood J."/>
            <person name="Schmutz J."/>
            <person name="Juenger T."/>
        </authorList>
    </citation>
    <scope>NUCLEOTIDE SEQUENCE [LARGE SCALE GENOMIC DNA]</scope>
    <source>
        <strain evidence="3">cv. HAL2</strain>
    </source>
</reference>
<evidence type="ECO:0000313" key="3">
    <source>
        <dbReference type="Proteomes" id="UP000244336"/>
    </source>
</evidence>
<protein>
    <submittedName>
        <fullName evidence="2">Uncharacterized protein</fullName>
    </submittedName>
</protein>
<dbReference type="EMBL" id="CM009755">
    <property type="protein sequence ID" value="PUZ46245.1"/>
    <property type="molecule type" value="Genomic_DNA"/>
</dbReference>
<keyword evidence="3" id="KW-1185">Reference proteome</keyword>
<dbReference type="PANTHER" id="PTHR33087">
    <property type="entry name" value="OS07G0539200 PROTEIN"/>
    <property type="match status" value="1"/>
</dbReference>
<accession>A0A2T7CSC8</accession>
<evidence type="ECO:0000313" key="2">
    <source>
        <dbReference type="EMBL" id="PUZ46245.1"/>
    </source>
</evidence>
<dbReference type="AlphaFoldDB" id="A0A2T7CSC8"/>